<evidence type="ECO:0000313" key="1">
    <source>
        <dbReference type="EMBL" id="CCG86126.1"/>
    </source>
</evidence>
<evidence type="ECO:0000313" key="2">
    <source>
        <dbReference type="Proteomes" id="UP000018217"/>
    </source>
</evidence>
<sequence length="36" mass="4311">MNIKKYLRFISPTCADAQVFFVYYSNNPIIFNELIH</sequence>
<gene>
    <name evidence="1" type="ORF">EPIR_0761</name>
</gene>
<dbReference type="AlphaFoldDB" id="V5Z479"/>
<reference evidence="1 2" key="1">
    <citation type="journal article" date="2013" name="Syst. Appl. Microbiol.">
        <title>Phylogenetic position and virulence apparatus of the pear flower necrosis pathogen Erwinia piriflorinigrans CFBP 5888T as assessed by comparative genomics.</title>
        <authorList>
            <person name="Smits T.H."/>
            <person name="Rezzonico F."/>
            <person name="Lopez M.M."/>
            <person name="Blom J."/>
            <person name="Goesmann A."/>
            <person name="Frey J.E."/>
            <person name="Duffy B."/>
        </authorList>
    </citation>
    <scope>NUCLEOTIDE SEQUENCE [LARGE SCALE GENOMIC DNA]</scope>
    <source>
        <strain evidence="2">CFBP5888</strain>
    </source>
</reference>
<dbReference type="EMBL" id="CAHS01000011">
    <property type="protein sequence ID" value="CCG86126.1"/>
    <property type="molecule type" value="Genomic_DNA"/>
</dbReference>
<protein>
    <submittedName>
        <fullName evidence="1">Uncharacterized protein</fullName>
    </submittedName>
</protein>
<organism evidence="1 2">
    <name type="scientific">Erwinia piriflorinigrans CFBP 5888</name>
    <dbReference type="NCBI Taxonomy" id="1161919"/>
    <lineage>
        <taxon>Bacteria</taxon>
        <taxon>Pseudomonadati</taxon>
        <taxon>Pseudomonadota</taxon>
        <taxon>Gammaproteobacteria</taxon>
        <taxon>Enterobacterales</taxon>
        <taxon>Erwiniaceae</taxon>
        <taxon>Erwinia</taxon>
    </lineage>
</organism>
<comment type="caution">
    <text evidence="1">The sequence shown here is derived from an EMBL/GenBank/DDBJ whole genome shotgun (WGS) entry which is preliminary data.</text>
</comment>
<dbReference type="Proteomes" id="UP000018217">
    <property type="component" value="Unassembled WGS sequence"/>
</dbReference>
<name>V5Z479_9GAMM</name>
<proteinExistence type="predicted"/>
<accession>V5Z479</accession>
<keyword evidence="2" id="KW-1185">Reference proteome</keyword>